<accession>A0A7H1Q8Y9</accession>
<gene>
    <name evidence="1" type="ORF">HEP81_06534</name>
</gene>
<dbReference type="KEGG" id="sgf:HEP81_06534"/>
<dbReference type="RefSeq" id="WP_274599507.1">
    <property type="nucleotide sequence ID" value="NZ_CP051006.1"/>
</dbReference>
<dbReference type="AlphaFoldDB" id="A0A7H1Q8Y9"/>
<reference evidence="1 2" key="1">
    <citation type="submission" date="2020-04" db="EMBL/GenBank/DDBJ databases">
        <title>Characterization and engineering of Streptomyces griseofuscus DSM40191 as a potential heterologous host for expression of BGCs.</title>
        <authorList>
            <person name="Gren T."/>
            <person name="Whitford C.M."/>
            <person name="Mohite O.S."/>
            <person name="Joergensen T.S."/>
            <person name="Nielsen J.B."/>
            <person name="Lee S.Y."/>
            <person name="Weber T."/>
        </authorList>
    </citation>
    <scope>NUCLEOTIDE SEQUENCE [LARGE SCALE GENOMIC DNA]</scope>
    <source>
        <strain evidence="1 2">DSM 40191</strain>
    </source>
</reference>
<dbReference type="EMBL" id="CP051006">
    <property type="protein sequence ID" value="QNT96769.1"/>
    <property type="molecule type" value="Genomic_DNA"/>
</dbReference>
<evidence type="ECO:0000313" key="1">
    <source>
        <dbReference type="EMBL" id="QNT96769.1"/>
    </source>
</evidence>
<dbReference type="Proteomes" id="UP000516422">
    <property type="component" value="Chromosome"/>
</dbReference>
<proteinExistence type="predicted"/>
<name>A0A7H1Q8Y9_9ACTN</name>
<dbReference type="GeneID" id="91467887"/>
<organism evidence="1 2">
    <name type="scientific">Streptomyces griseofuscus</name>
    <dbReference type="NCBI Taxonomy" id="146922"/>
    <lineage>
        <taxon>Bacteria</taxon>
        <taxon>Bacillati</taxon>
        <taxon>Actinomycetota</taxon>
        <taxon>Actinomycetes</taxon>
        <taxon>Kitasatosporales</taxon>
        <taxon>Streptomycetaceae</taxon>
        <taxon>Streptomyces</taxon>
    </lineage>
</organism>
<evidence type="ECO:0000313" key="2">
    <source>
        <dbReference type="Proteomes" id="UP000516422"/>
    </source>
</evidence>
<protein>
    <submittedName>
        <fullName evidence="1">Uncharacterized protein</fullName>
    </submittedName>
</protein>
<sequence>MSDPTYHACACGGTLVVIPARSGVDAKTTHRDADGNEAPCPNDY</sequence>